<keyword evidence="1" id="KW-0479">Metal-binding</keyword>
<keyword evidence="3" id="KW-0862">Zinc</keyword>
<dbReference type="SUPFAM" id="SSF47923">
    <property type="entry name" value="Ypt/Rab-GAP domain of gyp1p"/>
    <property type="match status" value="1"/>
</dbReference>
<dbReference type="EMBL" id="GL376596">
    <property type="status" value="NOT_ANNOTATED_CDS"/>
    <property type="molecule type" value="Genomic_DNA"/>
</dbReference>
<feature type="region of interest" description="Disordered" evidence="5">
    <location>
        <begin position="457"/>
        <end position="484"/>
    </location>
</feature>
<reference evidence="9" key="2">
    <citation type="submission" date="2010-04" db="EMBL/GenBank/DDBJ databases">
        <authorList>
            <person name="Buell R."/>
            <person name="Hamilton J."/>
            <person name="Hostetler J."/>
        </authorList>
    </citation>
    <scope>NUCLEOTIDE SEQUENCE [LARGE SCALE GENOMIC DNA]</scope>
    <source>
        <strain evidence="9">DAOM:BR144</strain>
    </source>
</reference>
<name>K3WZW6_GLOUD</name>
<feature type="compositionally biased region" description="Acidic residues" evidence="5">
    <location>
        <begin position="460"/>
        <end position="470"/>
    </location>
</feature>
<evidence type="ECO:0000256" key="2">
    <source>
        <dbReference type="ARBA" id="ARBA00022771"/>
    </source>
</evidence>
<feature type="domain" description="FYVE-type" evidence="7">
    <location>
        <begin position="157"/>
        <end position="219"/>
    </location>
</feature>
<evidence type="ECO:0000256" key="5">
    <source>
        <dbReference type="SAM" id="MobiDB-lite"/>
    </source>
</evidence>
<feature type="region of interest" description="Disordered" evidence="5">
    <location>
        <begin position="291"/>
        <end position="318"/>
    </location>
</feature>
<dbReference type="PROSITE" id="PS50178">
    <property type="entry name" value="ZF_FYVE"/>
    <property type="match status" value="1"/>
</dbReference>
<keyword evidence="2 4" id="KW-0863">Zinc-finger</keyword>
<dbReference type="PROSITE" id="PS50086">
    <property type="entry name" value="TBC_RABGAP"/>
    <property type="match status" value="1"/>
</dbReference>
<protein>
    <recommendedName>
        <fullName evidence="10">FYVE-type domain-containing protein</fullName>
    </recommendedName>
</protein>
<dbReference type="Gene3D" id="1.10.8.270">
    <property type="entry name" value="putative rabgap domain of human tbc1 domain family member 14 like domains"/>
    <property type="match status" value="1"/>
</dbReference>
<reference evidence="9" key="1">
    <citation type="journal article" date="2010" name="Genome Biol.">
        <title>Genome sequence of the necrotrophic plant pathogen Pythium ultimum reveals original pathogenicity mechanisms and effector repertoire.</title>
        <authorList>
            <person name="Levesque C.A."/>
            <person name="Brouwer H."/>
            <person name="Cano L."/>
            <person name="Hamilton J.P."/>
            <person name="Holt C."/>
            <person name="Huitema E."/>
            <person name="Raffaele S."/>
            <person name="Robideau G.P."/>
            <person name="Thines M."/>
            <person name="Win J."/>
            <person name="Zerillo M.M."/>
            <person name="Beakes G.W."/>
            <person name="Boore J.L."/>
            <person name="Busam D."/>
            <person name="Dumas B."/>
            <person name="Ferriera S."/>
            <person name="Fuerstenberg S.I."/>
            <person name="Gachon C.M."/>
            <person name="Gaulin E."/>
            <person name="Govers F."/>
            <person name="Grenville-Briggs L."/>
            <person name="Horner N."/>
            <person name="Hostetler J."/>
            <person name="Jiang R.H."/>
            <person name="Johnson J."/>
            <person name="Krajaejun T."/>
            <person name="Lin H."/>
            <person name="Meijer H.J."/>
            <person name="Moore B."/>
            <person name="Morris P."/>
            <person name="Phuntmart V."/>
            <person name="Puiu D."/>
            <person name="Shetty J."/>
            <person name="Stajich J.E."/>
            <person name="Tripathy S."/>
            <person name="Wawra S."/>
            <person name="van West P."/>
            <person name="Whitty B.R."/>
            <person name="Coutinho P.M."/>
            <person name="Henrissat B."/>
            <person name="Martin F."/>
            <person name="Thomas P.D."/>
            <person name="Tyler B.M."/>
            <person name="De Vries R.P."/>
            <person name="Kamoun S."/>
            <person name="Yandell M."/>
            <person name="Tisserat N."/>
            <person name="Buell C.R."/>
        </authorList>
    </citation>
    <scope>NUCLEOTIDE SEQUENCE</scope>
    <source>
        <strain evidence="9">DAOM:BR144</strain>
    </source>
</reference>
<dbReference type="GO" id="GO:0005096">
    <property type="term" value="F:GTPase activator activity"/>
    <property type="evidence" value="ECO:0007669"/>
    <property type="project" value="TreeGrafter"/>
</dbReference>
<dbReference type="STRING" id="431595.K3WZW6"/>
<keyword evidence="9" id="KW-1185">Reference proteome</keyword>
<evidence type="ECO:0000256" key="1">
    <source>
        <dbReference type="ARBA" id="ARBA00022723"/>
    </source>
</evidence>
<proteinExistence type="predicted"/>
<dbReference type="InterPro" id="IPR000195">
    <property type="entry name" value="Rab-GAP-TBC_dom"/>
</dbReference>
<feature type="compositionally biased region" description="Low complexity" evidence="5">
    <location>
        <begin position="293"/>
        <end position="308"/>
    </location>
</feature>
<dbReference type="VEuPathDB" id="FungiDB:PYU1_G010493"/>
<evidence type="ECO:0000259" key="6">
    <source>
        <dbReference type="PROSITE" id="PS50086"/>
    </source>
</evidence>
<evidence type="ECO:0000313" key="8">
    <source>
        <dbReference type="EnsemblProtists" id="PYU1_T010515"/>
    </source>
</evidence>
<dbReference type="InterPro" id="IPR017455">
    <property type="entry name" value="Znf_FYVE-rel"/>
</dbReference>
<dbReference type="SMART" id="SM00064">
    <property type="entry name" value="FYVE"/>
    <property type="match status" value="1"/>
</dbReference>
<dbReference type="PANTHER" id="PTHR47219">
    <property type="entry name" value="RAB GTPASE-ACTIVATING PROTEIN 1-LIKE"/>
    <property type="match status" value="1"/>
</dbReference>
<evidence type="ECO:0000313" key="9">
    <source>
        <dbReference type="Proteomes" id="UP000019132"/>
    </source>
</evidence>
<dbReference type="InterPro" id="IPR035969">
    <property type="entry name" value="Rab-GAP_TBC_sf"/>
</dbReference>
<dbReference type="PANTHER" id="PTHR47219:SF9">
    <property type="entry name" value="GTPASE ACTIVATING PROTEIN AND CENTROSOME-ASSOCIATED, ISOFORM B"/>
    <property type="match status" value="1"/>
</dbReference>
<evidence type="ECO:0000259" key="7">
    <source>
        <dbReference type="PROSITE" id="PS50178"/>
    </source>
</evidence>
<dbReference type="AlphaFoldDB" id="K3WZW6"/>
<reference evidence="8" key="3">
    <citation type="submission" date="2015-02" db="UniProtKB">
        <authorList>
            <consortium name="EnsemblProtists"/>
        </authorList>
    </citation>
    <scope>IDENTIFICATION</scope>
    <source>
        <strain evidence="8">DAOM BR144</strain>
    </source>
</reference>
<dbReference type="InterPro" id="IPR050302">
    <property type="entry name" value="Rab_GAP_TBC_domain"/>
</dbReference>
<dbReference type="InterPro" id="IPR011011">
    <property type="entry name" value="Znf_FYVE_PHD"/>
</dbReference>
<dbReference type="HOGENOM" id="CLU_363513_0_0_1"/>
<dbReference type="Proteomes" id="UP000019132">
    <property type="component" value="Unassembled WGS sequence"/>
</dbReference>
<dbReference type="InParanoid" id="K3WZW6"/>
<dbReference type="Pfam" id="PF01363">
    <property type="entry name" value="FYVE"/>
    <property type="match status" value="1"/>
</dbReference>
<evidence type="ECO:0000256" key="4">
    <source>
        <dbReference type="PROSITE-ProRule" id="PRU00091"/>
    </source>
</evidence>
<dbReference type="Gene3D" id="3.30.40.10">
    <property type="entry name" value="Zinc/RING finger domain, C3HC4 (zinc finger)"/>
    <property type="match status" value="1"/>
</dbReference>
<evidence type="ECO:0000256" key="3">
    <source>
        <dbReference type="ARBA" id="ARBA00022833"/>
    </source>
</evidence>
<dbReference type="GO" id="GO:0008270">
    <property type="term" value="F:zinc ion binding"/>
    <property type="evidence" value="ECO:0007669"/>
    <property type="project" value="UniProtKB-KW"/>
</dbReference>
<dbReference type="InterPro" id="IPR000306">
    <property type="entry name" value="Znf_FYVE"/>
</dbReference>
<dbReference type="EnsemblProtists" id="PYU1_T010515">
    <property type="protein sequence ID" value="PYU1_T010515"/>
    <property type="gene ID" value="PYU1_G010493"/>
</dbReference>
<dbReference type="SUPFAM" id="SSF57903">
    <property type="entry name" value="FYVE/PHD zinc finger"/>
    <property type="match status" value="1"/>
</dbReference>
<dbReference type="OMA" id="PDTICTT"/>
<dbReference type="InterPro" id="IPR013083">
    <property type="entry name" value="Znf_RING/FYVE/PHD"/>
</dbReference>
<organism evidence="8 9">
    <name type="scientific">Globisporangium ultimum (strain ATCC 200006 / CBS 805.95 / DAOM BR144)</name>
    <name type="common">Pythium ultimum</name>
    <dbReference type="NCBI Taxonomy" id="431595"/>
    <lineage>
        <taxon>Eukaryota</taxon>
        <taxon>Sar</taxon>
        <taxon>Stramenopiles</taxon>
        <taxon>Oomycota</taxon>
        <taxon>Peronosporomycetes</taxon>
        <taxon>Pythiales</taxon>
        <taxon>Pythiaceae</taxon>
        <taxon>Globisporangium</taxon>
    </lineage>
</organism>
<evidence type="ECO:0008006" key="10">
    <source>
        <dbReference type="Google" id="ProtNLM"/>
    </source>
</evidence>
<feature type="domain" description="Rab-GAP TBC" evidence="6">
    <location>
        <begin position="422"/>
        <end position="681"/>
    </location>
</feature>
<dbReference type="GO" id="GO:0031267">
    <property type="term" value="F:small GTPase binding"/>
    <property type="evidence" value="ECO:0007669"/>
    <property type="project" value="TreeGrafter"/>
</dbReference>
<dbReference type="Pfam" id="PF00566">
    <property type="entry name" value="RabGAP-TBC"/>
    <property type="match status" value="1"/>
</dbReference>
<sequence length="681" mass="75852">MATQEEQLQRKYARANALVASVLNKYYNGSARAVDPFVIRYLQEEETKLFSIQCFIEEGPTEARREWKDASATTTATKVPSFSFLSRLLAVCGGGYLGGPGSVMRHWEKLSDTGHDDAMREYIAVVDKIVPGWDGGPDNAGPEYYPVAKQEKFWQDDAAVGQCQYCGAHFSLQRRRHHCRMCFDIFCAECCNDELEIALCPGAPVRMQRVCCQCFQESERDKSLREVRRVIRENYDMEQQLKTIQATTDALIAAKQREERKLREDARENGCDMDALEAAIQKRTGATMINGNSIVSSSTTSTKPSRSFSPPPVIIETPPAHKFAPRETVEANEQLALAHRQLLMGLKVAQCRAKKALETMDTMLSMLRQAICFGASNWTIALRATRRFLTLQDVKTLNRVSKALRAGVARAQCEKKCILEQDLSASLRPKVWQAECMKHGKTRAYITDLAEAIRTRFDDTSDSETDDSDSNEGSPSSRTEARQPLWLSLVQTTSSLSSISTDPTEHTTETVWTKAYATIVSRCTASSPAGDDGVDAQIRRDAQRTFGVSALRTKANKTKTYQQTPSSGSSVAVASPTEIVVEARRNALVNVLHAFASVNTEVGYCQGMDHVTTVLLSVVNWDESKAFWLLTSLVACPKYELAALYLPGLPHLPLRCFQLEKIMAMHLPELSAHLVELEFPI</sequence>
<dbReference type="eggNOG" id="KOG1102">
    <property type="taxonomic scope" value="Eukaryota"/>
</dbReference>
<accession>K3WZW6</accession>